<dbReference type="InterPro" id="IPR013766">
    <property type="entry name" value="Thioredoxin_domain"/>
</dbReference>
<dbReference type="InParanoid" id="C3ZLK4"/>
<name>C3ZLK4_BRAFL</name>
<evidence type="ECO:0000256" key="1">
    <source>
        <dbReference type="RuleBase" id="RU000676"/>
    </source>
</evidence>
<dbReference type="PANTHER" id="PTHR11781:SF22">
    <property type="entry name" value="TYPE I IODOTHYRONINE DEIODINASE"/>
    <property type="match status" value="1"/>
</dbReference>
<keyword evidence="1" id="KW-0712">Selenocysteine</keyword>
<keyword evidence="2" id="KW-0812">Transmembrane</keyword>
<organism>
    <name type="scientific">Branchiostoma floridae</name>
    <name type="common">Florida lancelet</name>
    <name type="synonym">Amphioxus</name>
    <dbReference type="NCBI Taxonomy" id="7739"/>
    <lineage>
        <taxon>Eukaryota</taxon>
        <taxon>Metazoa</taxon>
        <taxon>Chordata</taxon>
        <taxon>Cephalochordata</taxon>
        <taxon>Leptocardii</taxon>
        <taxon>Amphioxiformes</taxon>
        <taxon>Branchiostomatidae</taxon>
        <taxon>Branchiostoma</taxon>
    </lineage>
</organism>
<evidence type="ECO:0000256" key="2">
    <source>
        <dbReference type="SAM" id="Phobius"/>
    </source>
</evidence>
<dbReference type="InterPro" id="IPR000643">
    <property type="entry name" value="Iodothyronine_deiodinase"/>
</dbReference>
<protein>
    <recommendedName>
        <fullName evidence="1">Iodothyronine deiodinase</fullName>
    </recommendedName>
</protein>
<sequence>MALPLVTVRLVKFLAIYLALSTAFVVAKITLAFLDIFSPDAKDRLFQRVLANAKSMCPKGDTFQIEEFLTLKSYKALLYSQAVGIFKVVRKGRPAEDSALVQLDGQTETTLLSYTSGTRPLVVCFGSYTCPPFRDALSDFAVLAQDYQNVANFLLVYIEEAHPSDGWRFNSGPQIQQHRTVEQRCDAARAMLRDRGVQFDVAVDTMGNAANHTYGAFPDRLYVIQNGVVAHEGGKGPFLFNPTEVREWLNEHLNGLDKNNNTNDRKVMLLTLPGSCLLQAVFERTLAAFVDDLSMPYDVDPVREGTVLIVRTVRHGVHSYVVQYCPVGQHGSCCRTPLTNRLVAGDVRPGAERPPVRRMRLLDVDQEKIDSLAELGNDLVEDGQVRYERWSGVAAEVDEEWSVGHGKAQQGLLGDAVEEDQGGVRGRLAMARALHDAHHLGVHQPLQRIPS</sequence>
<dbReference type="Pfam" id="PF00837">
    <property type="entry name" value="T4_deiodinase"/>
    <property type="match status" value="1"/>
</dbReference>
<evidence type="ECO:0000313" key="4">
    <source>
        <dbReference type="EMBL" id="EEN46641.1"/>
    </source>
</evidence>
<dbReference type="eggNOG" id="ENOG502S5FA">
    <property type="taxonomic scope" value="Eukaryota"/>
</dbReference>
<evidence type="ECO:0000259" key="3">
    <source>
        <dbReference type="PROSITE" id="PS51352"/>
    </source>
</evidence>
<proteinExistence type="inferred from homology"/>
<keyword evidence="2" id="KW-1133">Transmembrane helix</keyword>
<reference evidence="4" key="1">
    <citation type="journal article" date="2008" name="Nature">
        <title>The amphioxus genome and the evolution of the chordate karyotype.</title>
        <authorList>
            <consortium name="US DOE Joint Genome Institute (JGI-PGF)"/>
            <person name="Putnam N.H."/>
            <person name="Butts T."/>
            <person name="Ferrier D.E.K."/>
            <person name="Furlong R.F."/>
            <person name="Hellsten U."/>
            <person name="Kawashima T."/>
            <person name="Robinson-Rechavi M."/>
            <person name="Shoguchi E."/>
            <person name="Terry A."/>
            <person name="Yu J.-K."/>
            <person name="Benito-Gutierrez E.L."/>
            <person name="Dubchak I."/>
            <person name="Garcia-Fernandez J."/>
            <person name="Gibson-Brown J.J."/>
            <person name="Grigoriev I.V."/>
            <person name="Horton A.C."/>
            <person name="de Jong P.J."/>
            <person name="Jurka J."/>
            <person name="Kapitonov V.V."/>
            <person name="Kohara Y."/>
            <person name="Kuroki Y."/>
            <person name="Lindquist E."/>
            <person name="Lucas S."/>
            <person name="Osoegawa K."/>
            <person name="Pennacchio L.A."/>
            <person name="Salamov A.A."/>
            <person name="Satou Y."/>
            <person name="Sauka-Spengler T."/>
            <person name="Schmutz J."/>
            <person name="Shin-I T."/>
            <person name="Toyoda A."/>
            <person name="Bronner-Fraser M."/>
            <person name="Fujiyama A."/>
            <person name="Holland L.Z."/>
            <person name="Holland P.W.H."/>
            <person name="Satoh N."/>
            <person name="Rokhsar D.S."/>
        </authorList>
    </citation>
    <scope>NUCLEOTIDE SEQUENCE [LARGE SCALE GENOMIC DNA]</scope>
    <source>
        <strain evidence="4">S238N-H82</strain>
        <tissue evidence="4">Testes</tissue>
    </source>
</reference>
<keyword evidence="1" id="KW-0893">Thyroid hormones biosynthesis</keyword>
<dbReference type="PROSITE" id="PS51352">
    <property type="entry name" value="THIOREDOXIN_2"/>
    <property type="match status" value="1"/>
</dbReference>
<gene>
    <name evidence="4" type="ORF">BRAFLDRAFT_123596</name>
</gene>
<dbReference type="GO" id="GO:0004800">
    <property type="term" value="F:thyroxine 5'-deiodinase activity"/>
    <property type="evidence" value="ECO:0007669"/>
    <property type="project" value="InterPro"/>
</dbReference>
<feature type="transmembrane region" description="Helical" evidence="2">
    <location>
        <begin position="14"/>
        <end position="37"/>
    </location>
</feature>
<comment type="similarity">
    <text evidence="1">Belongs to the iodothyronine deiodinase family.</text>
</comment>
<dbReference type="AlphaFoldDB" id="C3ZLK4"/>
<dbReference type="PANTHER" id="PTHR11781">
    <property type="entry name" value="IODOTHYRONINE DEIODINASE"/>
    <property type="match status" value="1"/>
</dbReference>
<dbReference type="SUPFAM" id="SSF52833">
    <property type="entry name" value="Thioredoxin-like"/>
    <property type="match status" value="1"/>
</dbReference>
<keyword evidence="2" id="KW-0472">Membrane</keyword>
<keyword evidence="1" id="KW-0560">Oxidoreductase</keyword>
<dbReference type="InterPro" id="IPR036249">
    <property type="entry name" value="Thioredoxin-like_sf"/>
</dbReference>
<feature type="domain" description="Thioredoxin" evidence="3">
    <location>
        <begin position="89"/>
        <end position="254"/>
    </location>
</feature>
<comment type="function">
    <text evidence="1">Responsible for the deiodination of T4 (3,5,3',5'-tetraiodothyronine).</text>
</comment>
<dbReference type="Gene3D" id="3.40.30.10">
    <property type="entry name" value="Glutaredoxin"/>
    <property type="match status" value="1"/>
</dbReference>
<dbReference type="GO" id="GO:0042446">
    <property type="term" value="P:hormone biosynthetic process"/>
    <property type="evidence" value="ECO:0007669"/>
    <property type="project" value="UniProtKB-KW"/>
</dbReference>
<accession>C3ZLK4</accession>
<dbReference type="EMBL" id="GG666641">
    <property type="protein sequence ID" value="EEN46641.1"/>
    <property type="molecule type" value="Genomic_DNA"/>
</dbReference>